<dbReference type="InterPro" id="IPR002885">
    <property type="entry name" value="PPR_rpt"/>
</dbReference>
<dbReference type="Gene3D" id="1.25.40.10">
    <property type="entry name" value="Tetratricopeptide repeat domain"/>
    <property type="match status" value="2"/>
</dbReference>
<dbReference type="PROSITE" id="PS51375">
    <property type="entry name" value="PPR"/>
    <property type="match status" value="1"/>
</dbReference>
<evidence type="ECO:0000256" key="2">
    <source>
        <dbReference type="PROSITE-ProRule" id="PRU00708"/>
    </source>
</evidence>
<dbReference type="STRING" id="1448321.A0A317X2U9"/>
<reference evidence="3 4" key="1">
    <citation type="submission" date="2016-12" db="EMBL/GenBank/DDBJ databases">
        <title>The genomes of Aspergillus section Nigri reveals drivers in fungal speciation.</title>
        <authorList>
            <consortium name="DOE Joint Genome Institute"/>
            <person name="Vesth T.C."/>
            <person name="Nybo J."/>
            <person name="Theobald S."/>
            <person name="Brandl J."/>
            <person name="Frisvad J.C."/>
            <person name="Nielsen K.F."/>
            <person name="Lyhne E.K."/>
            <person name="Kogle M.E."/>
            <person name="Kuo A."/>
            <person name="Riley R."/>
            <person name="Clum A."/>
            <person name="Nolan M."/>
            <person name="Lipzen A."/>
            <person name="Salamov A."/>
            <person name="Henrissat B."/>
            <person name="Wiebenga A."/>
            <person name="De Vries R.P."/>
            <person name="Grigoriev I.V."/>
            <person name="Mortensen U.H."/>
            <person name="Andersen M.R."/>
            <person name="Baker S.E."/>
        </authorList>
    </citation>
    <scope>NUCLEOTIDE SEQUENCE [LARGE SCALE GENOMIC DNA]</scope>
    <source>
        <strain evidence="3 4">CBS 117.55</strain>
    </source>
</reference>
<dbReference type="Proteomes" id="UP000247233">
    <property type="component" value="Unassembled WGS sequence"/>
</dbReference>
<feature type="repeat" description="PPR" evidence="2">
    <location>
        <begin position="627"/>
        <end position="661"/>
    </location>
</feature>
<dbReference type="InterPro" id="IPR011990">
    <property type="entry name" value="TPR-like_helical_dom_sf"/>
</dbReference>
<evidence type="ECO:0000313" key="3">
    <source>
        <dbReference type="EMBL" id="PWY92949.1"/>
    </source>
</evidence>
<evidence type="ECO:0000256" key="1">
    <source>
        <dbReference type="ARBA" id="ARBA00022737"/>
    </source>
</evidence>
<dbReference type="RefSeq" id="XP_025404688.1">
    <property type="nucleotide sequence ID" value="XM_025538764.1"/>
</dbReference>
<dbReference type="GeneID" id="37061001"/>
<accession>A0A317X2U9</accession>
<name>A0A317X2U9_9EURO</name>
<dbReference type="VEuPathDB" id="FungiDB:BO70DRAFT_22591"/>
<sequence>MQSHLTRRVFRAILNNEPLSSSRCHHRFLHSSRGVRSRKPILSPYHIQRRGLFAYDAAPPASSQSAALPSETGLSPMRDLMRSLADKSRGPTNATLARAFQDFFVARAEVPGVFTSFHAQLLITTWKYLRAHEDELVAEEWQRVFSTENLENVLYVLSEAKCLPESHETLRKVARLAYLELCSDHGFGRNRISRPALIAYIHIQAMNGNPEEARHVVENFWNKLEKTSPSPWLTVMRGFAINDDRYQIERTVELLHEYGIKFDQNAHEELITLLIGQGLLVAVKTLYECPLPGGQQPSIATKEAVVKYAILKAEIAWAEPIVESLSKFPIMETMRIMLLWEAVHKKSAAAILEKAQALVSEDPAARDSLNMSCVNSLVEYANSIKNLDLAIEFAALAPQWGLRPNVQTQLLLLESYIMAGDVNKALTSMEAVQDPEKMVLQNMPLMNKLITMLCLSSQENNVLEKISSFLDPLFENNVRLEADTLAALTHALLYRHDLEGVSELLRPRLGSYDSHERTKIRNALIDFIADQSQENGEAWAAYELLQLAFPETGVAKRTEIMSSFFKRNRSDQAFLVFGNMRQAEDFARRPKPDTYVRCFQGFARTQDGKNVDLVHNMLKLDVQIDLNTRLLNSLMLAYAACDLPEKAMEIFREILQTSEGPSQKTLTIFFKACEKHHNGVEEAVKMFNKIKLLEITIDRQMYMAYVEALAAQCEFSLATEALDEMHSQIGYQPTRNSYVTRSPPPSFSLEHS</sequence>
<dbReference type="OrthoDB" id="185373at2759"/>
<keyword evidence="4" id="KW-1185">Reference proteome</keyword>
<dbReference type="AlphaFoldDB" id="A0A317X2U9"/>
<dbReference type="InterPro" id="IPR050667">
    <property type="entry name" value="PPR-containing_protein"/>
</dbReference>
<dbReference type="PANTHER" id="PTHR47939:SF13">
    <property type="entry name" value="OS03G0201400 PROTEIN"/>
    <property type="match status" value="1"/>
</dbReference>
<protein>
    <submittedName>
        <fullName evidence="3">Mitochondrial respiratory complex I chaperone</fullName>
    </submittedName>
</protein>
<dbReference type="PANTHER" id="PTHR47939">
    <property type="entry name" value="MEMBRANE-ASSOCIATED SALT-INDUCIBLE PROTEIN-LIKE"/>
    <property type="match status" value="1"/>
</dbReference>
<organism evidence="3 4">
    <name type="scientific">Aspergillus heteromorphus CBS 117.55</name>
    <dbReference type="NCBI Taxonomy" id="1448321"/>
    <lineage>
        <taxon>Eukaryota</taxon>
        <taxon>Fungi</taxon>
        <taxon>Dikarya</taxon>
        <taxon>Ascomycota</taxon>
        <taxon>Pezizomycotina</taxon>
        <taxon>Eurotiomycetes</taxon>
        <taxon>Eurotiomycetidae</taxon>
        <taxon>Eurotiales</taxon>
        <taxon>Aspergillaceae</taxon>
        <taxon>Aspergillus</taxon>
        <taxon>Aspergillus subgen. Circumdati</taxon>
    </lineage>
</organism>
<proteinExistence type="predicted"/>
<gene>
    <name evidence="3" type="ORF">BO70DRAFT_22591</name>
</gene>
<dbReference type="EMBL" id="MSFL01000001">
    <property type="protein sequence ID" value="PWY92949.1"/>
    <property type="molecule type" value="Genomic_DNA"/>
</dbReference>
<comment type="caution">
    <text evidence="3">The sequence shown here is derived from an EMBL/GenBank/DDBJ whole genome shotgun (WGS) entry which is preliminary data.</text>
</comment>
<evidence type="ECO:0000313" key="4">
    <source>
        <dbReference type="Proteomes" id="UP000247233"/>
    </source>
</evidence>
<keyword evidence="1" id="KW-0677">Repeat</keyword>
<dbReference type="Pfam" id="PF01535">
    <property type="entry name" value="PPR"/>
    <property type="match status" value="1"/>
</dbReference>